<protein>
    <submittedName>
        <fullName evidence="1">Uncharacterized protein</fullName>
    </submittedName>
</protein>
<keyword evidence="2" id="KW-1185">Reference proteome</keyword>
<evidence type="ECO:0000313" key="1">
    <source>
        <dbReference type="EMBL" id="AWP21358.1"/>
    </source>
</evidence>
<accession>A0A2U9CXL2</accession>
<organism evidence="1 2">
    <name type="scientific">Scophthalmus maximus</name>
    <name type="common">Turbot</name>
    <name type="synonym">Psetta maxima</name>
    <dbReference type="NCBI Taxonomy" id="52904"/>
    <lineage>
        <taxon>Eukaryota</taxon>
        <taxon>Metazoa</taxon>
        <taxon>Chordata</taxon>
        <taxon>Craniata</taxon>
        <taxon>Vertebrata</taxon>
        <taxon>Euteleostomi</taxon>
        <taxon>Actinopterygii</taxon>
        <taxon>Neopterygii</taxon>
        <taxon>Teleostei</taxon>
        <taxon>Neoteleostei</taxon>
        <taxon>Acanthomorphata</taxon>
        <taxon>Carangaria</taxon>
        <taxon>Pleuronectiformes</taxon>
        <taxon>Pleuronectoidei</taxon>
        <taxon>Scophthalmidae</taxon>
        <taxon>Scophthalmus</taxon>
    </lineage>
</organism>
<dbReference type="AlphaFoldDB" id="A0A2U9CXL2"/>
<dbReference type="EMBL" id="CP026264">
    <property type="protein sequence ID" value="AWP21358.1"/>
    <property type="molecule type" value="Genomic_DNA"/>
</dbReference>
<gene>
    <name evidence="1" type="ORF">SMAX5B_015785</name>
</gene>
<evidence type="ECO:0000313" key="2">
    <source>
        <dbReference type="Proteomes" id="UP000246464"/>
    </source>
</evidence>
<reference evidence="1 2" key="1">
    <citation type="submission" date="2017-12" db="EMBL/GenBank/DDBJ databases">
        <title>Integrating genomic resources of turbot (Scophthalmus maximus) in depth evaluation of genetic and physical mapping variation across individuals.</title>
        <authorList>
            <person name="Martinez P."/>
        </authorList>
    </citation>
    <scope>NUCLEOTIDE SEQUENCE [LARGE SCALE GENOMIC DNA]</scope>
</reference>
<dbReference type="Proteomes" id="UP000246464">
    <property type="component" value="Chromosome 22"/>
</dbReference>
<sequence>MSVGGKLDLDFIKQVTKAGLRLQEFLFRQIWSGTLVGADVPSTLSGRVRAFTETLFDLNPRPARGTIEA</sequence>
<name>A0A2U9CXL2_SCOMX</name>
<proteinExistence type="predicted"/>